<evidence type="ECO:0000313" key="2">
    <source>
        <dbReference type="Proteomes" id="UP000219422"/>
    </source>
</evidence>
<dbReference type="KEGG" id="sya:A6768_16525"/>
<dbReference type="InterPro" id="IPR010260">
    <property type="entry name" value="AlpA"/>
</dbReference>
<accession>A0A291N2T0</accession>
<dbReference type="EMBL" id="CP023741">
    <property type="protein sequence ID" value="ATI81438.1"/>
    <property type="molecule type" value="Genomic_DNA"/>
</dbReference>
<reference evidence="1 2" key="1">
    <citation type="submission" date="2017-10" db="EMBL/GenBank/DDBJ databases">
        <title>Sphingobium yanoikuyae S72.</title>
        <authorList>
            <person name="Sanchez E."/>
            <person name="Bustos P."/>
            <person name="Mendoza P."/>
            <person name="Guo X."/>
            <person name="Mendoza A."/>
        </authorList>
    </citation>
    <scope>NUCLEOTIDE SEQUENCE [LARGE SCALE GENOMIC DNA]</scope>
    <source>
        <strain evidence="1 2">S72</strain>
    </source>
</reference>
<sequence length="62" mass="7291">MTAHQPERLLKIDEVMRRTSLSRTHLYALIKRGDFPAQRKMGYKCSRWVESEIDAWVTKLAA</sequence>
<dbReference type="Gene3D" id="1.10.238.160">
    <property type="match status" value="1"/>
</dbReference>
<dbReference type="Pfam" id="PF05930">
    <property type="entry name" value="Phage_AlpA"/>
    <property type="match status" value="1"/>
</dbReference>
<name>A0A291N2T0_SPHYA</name>
<proteinExistence type="predicted"/>
<dbReference type="AlphaFoldDB" id="A0A291N2T0"/>
<dbReference type="RefSeq" id="WP_097384347.1">
    <property type="nucleotide sequence ID" value="NZ_CP023741.1"/>
</dbReference>
<dbReference type="Proteomes" id="UP000219422">
    <property type="component" value="Chromosome"/>
</dbReference>
<protein>
    <submittedName>
        <fullName evidence="1">AlpA family transcriptional regulator</fullName>
    </submittedName>
</protein>
<evidence type="ECO:0000313" key="1">
    <source>
        <dbReference type="EMBL" id="ATI81438.1"/>
    </source>
</evidence>
<gene>
    <name evidence="1" type="ORF">A6768_16525</name>
</gene>
<dbReference type="GeneID" id="57778448"/>
<organism evidence="1 2">
    <name type="scientific">Sphingobium yanoikuyae</name>
    <name type="common">Sphingomonas yanoikuyae</name>
    <dbReference type="NCBI Taxonomy" id="13690"/>
    <lineage>
        <taxon>Bacteria</taxon>
        <taxon>Pseudomonadati</taxon>
        <taxon>Pseudomonadota</taxon>
        <taxon>Alphaproteobacteria</taxon>
        <taxon>Sphingomonadales</taxon>
        <taxon>Sphingomonadaceae</taxon>
        <taxon>Sphingobium</taxon>
    </lineage>
</organism>